<keyword evidence="2" id="KW-0175">Coiled coil</keyword>
<dbReference type="AlphaFoldDB" id="A0A0L6TY88"/>
<evidence type="ECO:0000256" key="2">
    <source>
        <dbReference type="SAM" id="Coils"/>
    </source>
</evidence>
<dbReference type="PANTHER" id="PTHR31088:SF6">
    <property type="entry name" value="PHAGE SHOCK PROTEIN A"/>
    <property type="match status" value="1"/>
</dbReference>
<dbReference type="InterPro" id="IPR007157">
    <property type="entry name" value="PspA_VIPP1"/>
</dbReference>
<dbReference type="PATRIC" id="fig|52689.4.peg.1973"/>
<proteinExistence type="inferred from homology"/>
<dbReference type="OrthoDB" id="9779630at2"/>
<protein>
    <submittedName>
        <fullName evidence="3">Phage-shock protein</fullName>
    </submittedName>
</protein>
<evidence type="ECO:0000313" key="4">
    <source>
        <dbReference type="Proteomes" id="UP000036873"/>
    </source>
</evidence>
<gene>
    <name evidence="3" type="ORF">AKG39_13045</name>
</gene>
<comment type="similarity">
    <text evidence="1">Belongs to the PspA/Vipp/IM30 family.</text>
</comment>
<evidence type="ECO:0000256" key="1">
    <source>
        <dbReference type="ARBA" id="ARBA00043985"/>
    </source>
</evidence>
<comment type="caution">
    <text evidence="3">The sequence shown here is derived from an EMBL/GenBank/DDBJ whole genome shotgun (WGS) entry which is preliminary data.</text>
</comment>
<feature type="coiled-coil region" evidence="2">
    <location>
        <begin position="115"/>
        <end position="142"/>
    </location>
</feature>
<dbReference type="Pfam" id="PF04012">
    <property type="entry name" value="PspA_IM30"/>
    <property type="match status" value="1"/>
</dbReference>
<sequence length="222" mass="24035">MAIFERLGDLLKANVNDMLDKAEDPEKMVKQIIIDMDAQVNSATQALGSAMGSEKQALKQLEAAKASSEDWSKKAKTALLAGNEELAKKALAQKTSVDQNLVQFQAAYDSMSMQTGQLKDQVHQLKAKLEEARMKQNMLIARSKMADAQKGISTSLGGTDSASAFSKLDKMEQKVSAKEAEAQAFTEMAGENNSLTDEFEALEKDAAVNDELAKLKAELGIS</sequence>
<reference evidence="4" key="1">
    <citation type="submission" date="2015-07" db="EMBL/GenBank/DDBJ databases">
        <title>Draft genome sequence of Acetobacterium bakii DSM 8293, a potential psychrophilic chemical producer through syngas fermentation.</title>
        <authorList>
            <person name="Song Y."/>
            <person name="Hwang S."/>
            <person name="Cho B.-K."/>
        </authorList>
    </citation>
    <scope>NUCLEOTIDE SEQUENCE [LARGE SCALE GENOMIC DNA]</scope>
    <source>
        <strain evidence="4">DSM 8239</strain>
    </source>
</reference>
<accession>A0A0L6TY88</accession>
<keyword evidence="4" id="KW-1185">Reference proteome</keyword>
<name>A0A0L6TY88_9FIRM</name>
<dbReference type="EMBL" id="LGYO01000033">
    <property type="protein sequence ID" value="KNZ41239.1"/>
    <property type="molecule type" value="Genomic_DNA"/>
</dbReference>
<dbReference type="PANTHER" id="PTHR31088">
    <property type="entry name" value="MEMBRANE-ASSOCIATED PROTEIN VIPP1, CHLOROPLASTIC"/>
    <property type="match status" value="1"/>
</dbReference>
<dbReference type="STRING" id="52689.AKG39_13045"/>
<dbReference type="RefSeq" id="WP_050740840.1">
    <property type="nucleotide sequence ID" value="NZ_LGYO01000033.1"/>
</dbReference>
<dbReference type="Proteomes" id="UP000036873">
    <property type="component" value="Unassembled WGS sequence"/>
</dbReference>
<organism evidence="3 4">
    <name type="scientific">Acetobacterium bakii</name>
    <dbReference type="NCBI Taxonomy" id="52689"/>
    <lineage>
        <taxon>Bacteria</taxon>
        <taxon>Bacillati</taxon>
        <taxon>Bacillota</taxon>
        <taxon>Clostridia</taxon>
        <taxon>Eubacteriales</taxon>
        <taxon>Eubacteriaceae</taxon>
        <taxon>Acetobacterium</taxon>
    </lineage>
</organism>
<evidence type="ECO:0000313" key="3">
    <source>
        <dbReference type="EMBL" id="KNZ41239.1"/>
    </source>
</evidence>